<proteinExistence type="predicted"/>
<comment type="caution">
    <text evidence="2">The sequence shown here is derived from an EMBL/GenBank/DDBJ whole genome shotgun (WGS) entry which is preliminary data.</text>
</comment>
<accession>A0A512JJN7</accession>
<reference evidence="2 3" key="1">
    <citation type="submission" date="2019-07" db="EMBL/GenBank/DDBJ databases">
        <title>Whole genome shotgun sequence of Methylobacterium gnaphalii NBRC 107716.</title>
        <authorList>
            <person name="Hosoyama A."/>
            <person name="Uohara A."/>
            <person name="Ohji S."/>
            <person name="Ichikawa N."/>
        </authorList>
    </citation>
    <scope>NUCLEOTIDE SEQUENCE [LARGE SCALE GENOMIC DNA]</scope>
    <source>
        <strain evidence="2 3">NBRC 107716</strain>
    </source>
</reference>
<gene>
    <name evidence="2" type="ORF">MGN01_19370</name>
</gene>
<sequence length="127" mass="13275">MAVMVIPREIERGEDAGERARIAGDAVGQDGAIEPGKAPWIAVGAEHEPGAALRLQALDDAVEQGPAVEAQQCLVPAAHAAGEAAGQDKPEGRRRHGTGRYSMTMRGAARLAGEPLRFIQSVCAISR</sequence>
<feature type="region of interest" description="Disordered" evidence="1">
    <location>
        <begin position="80"/>
        <end position="100"/>
    </location>
</feature>
<evidence type="ECO:0000313" key="2">
    <source>
        <dbReference type="EMBL" id="GEP10092.1"/>
    </source>
</evidence>
<name>A0A512JJN7_9HYPH</name>
<evidence type="ECO:0000256" key="1">
    <source>
        <dbReference type="SAM" id="MobiDB-lite"/>
    </source>
</evidence>
<evidence type="ECO:0000313" key="3">
    <source>
        <dbReference type="Proteomes" id="UP000321750"/>
    </source>
</evidence>
<protein>
    <submittedName>
        <fullName evidence="2">Uncharacterized protein</fullName>
    </submittedName>
</protein>
<keyword evidence="3" id="KW-1185">Reference proteome</keyword>
<dbReference type="AlphaFoldDB" id="A0A512JJN7"/>
<dbReference type="EMBL" id="BJZV01000008">
    <property type="protein sequence ID" value="GEP10092.1"/>
    <property type="molecule type" value="Genomic_DNA"/>
</dbReference>
<dbReference type="Proteomes" id="UP000321750">
    <property type="component" value="Unassembled WGS sequence"/>
</dbReference>
<organism evidence="2 3">
    <name type="scientific">Methylobacterium gnaphalii</name>
    <dbReference type="NCBI Taxonomy" id="1010610"/>
    <lineage>
        <taxon>Bacteria</taxon>
        <taxon>Pseudomonadati</taxon>
        <taxon>Pseudomonadota</taxon>
        <taxon>Alphaproteobacteria</taxon>
        <taxon>Hyphomicrobiales</taxon>
        <taxon>Methylobacteriaceae</taxon>
        <taxon>Methylobacterium</taxon>
    </lineage>
</organism>